<accession>A0A097R8D5</accession>
<name>A0A097R8D5_HAFAL</name>
<organism evidence="2 3">
    <name type="scientific">Hafnia alvei FB1</name>
    <dbReference type="NCBI Taxonomy" id="1453496"/>
    <lineage>
        <taxon>Bacteria</taxon>
        <taxon>Pseudomonadati</taxon>
        <taxon>Pseudomonadota</taxon>
        <taxon>Gammaproteobacteria</taxon>
        <taxon>Enterobacterales</taxon>
        <taxon>Hafniaceae</taxon>
        <taxon>Hafnia</taxon>
    </lineage>
</organism>
<dbReference type="PATRIC" id="fig|1453496.5.peg.3707"/>
<gene>
    <name evidence="2" type="ORF">AT03_18015</name>
</gene>
<reference evidence="2 3" key="1">
    <citation type="journal article" date="2014" name="Gut Pathog.">
        <title>Gene clusters of Hafnia alvei strain FB1 important in survival and pathogenesis: a draft genome perspective.</title>
        <authorList>
            <person name="Tan J.Y."/>
            <person name="Yin W.F."/>
            <person name="Chan K.G."/>
        </authorList>
    </citation>
    <scope>NUCLEOTIDE SEQUENCE [LARGE SCALE GENOMIC DNA]</scope>
    <source>
        <strain evidence="2 3">FB1</strain>
    </source>
</reference>
<evidence type="ECO:0000313" key="2">
    <source>
        <dbReference type="EMBL" id="AIU74959.1"/>
    </source>
</evidence>
<dbReference type="EMBL" id="CP009706">
    <property type="protein sequence ID" value="AIU74959.1"/>
    <property type="molecule type" value="Genomic_DNA"/>
</dbReference>
<evidence type="ECO:0000256" key="1">
    <source>
        <dbReference type="SAM" id="MobiDB-lite"/>
    </source>
</evidence>
<sequence>MSTDELQKQIYVTPAEFSYLTGRSLKSVRNLMDRVQVPVHREGMIGSKRPKRFIMLQEYWEAVAHCRALITPEEKSFIDRLMRDKATYRRTTGNKHNAFKRTSHSALQSSHRS</sequence>
<keyword evidence="3" id="KW-1185">Reference proteome</keyword>
<dbReference type="AlphaFoldDB" id="A0A097R8D5"/>
<feature type="region of interest" description="Disordered" evidence="1">
    <location>
        <begin position="89"/>
        <end position="113"/>
    </location>
</feature>
<protein>
    <submittedName>
        <fullName evidence="2">Uncharacterized protein</fullName>
    </submittedName>
</protein>
<proteinExistence type="predicted"/>
<feature type="compositionally biased region" description="Polar residues" evidence="1">
    <location>
        <begin position="104"/>
        <end position="113"/>
    </location>
</feature>
<dbReference type="HOGENOM" id="CLU_144063_0_0_6"/>
<dbReference type="KEGG" id="hav:AT03_18015"/>
<evidence type="ECO:0000313" key="3">
    <source>
        <dbReference type="Proteomes" id="UP000029986"/>
    </source>
</evidence>
<dbReference type="OrthoDB" id="6636813at2"/>
<dbReference type="Proteomes" id="UP000029986">
    <property type="component" value="Chromosome"/>
</dbReference>